<dbReference type="Pfam" id="PF00125">
    <property type="entry name" value="Histone"/>
    <property type="match status" value="1"/>
</dbReference>
<comment type="caution">
    <text evidence="3">The sequence shown here is derived from an EMBL/GenBank/DDBJ whole genome shotgun (WGS) entry which is preliminary data.</text>
</comment>
<dbReference type="GO" id="GO:0003677">
    <property type="term" value="F:DNA binding"/>
    <property type="evidence" value="ECO:0007669"/>
    <property type="project" value="InterPro"/>
</dbReference>
<dbReference type="GO" id="GO:0030527">
    <property type="term" value="F:structural constituent of chromatin"/>
    <property type="evidence" value="ECO:0007669"/>
    <property type="project" value="InterPro"/>
</dbReference>
<protein>
    <submittedName>
        <fullName evidence="3">Histone H3.1</fullName>
    </submittedName>
</protein>
<name>A0AAD5QVB3_PARTN</name>
<dbReference type="InterPro" id="IPR009072">
    <property type="entry name" value="Histone-fold"/>
</dbReference>
<comment type="similarity">
    <text evidence="1">Belongs to the histone H3 family.</text>
</comment>
<evidence type="ECO:0000313" key="3">
    <source>
        <dbReference type="EMBL" id="KAJ1360851.1"/>
    </source>
</evidence>
<sequence length="195" mass="22336">MLVTIRKLRQATALTSQAFGALFNVAGEGDFSRLFFAGQSFFALLMAIRKSNFVISMLCLYPEKTDRFSETQQVLSSSLTAHGVKALREIRHLQRTTGLIILRLPFQRVARDVAREVLKKRSINGEFTRQANALLALQVTLFRKLPRCIWRRLFEDTNLAAIDARRITIMPKDMHLVRRLRGENSTMLATLEGRR</sequence>
<reference evidence="3" key="1">
    <citation type="submission" date="2021-06" db="EMBL/GenBank/DDBJ databases">
        <title>Parelaphostrongylus tenuis whole genome reference sequence.</title>
        <authorList>
            <person name="Garwood T.J."/>
            <person name="Larsen P.A."/>
            <person name="Fountain-Jones N.M."/>
            <person name="Garbe J.R."/>
            <person name="Macchietto M.G."/>
            <person name="Kania S.A."/>
            <person name="Gerhold R.W."/>
            <person name="Richards J.E."/>
            <person name="Wolf T.M."/>
        </authorList>
    </citation>
    <scope>NUCLEOTIDE SEQUENCE</scope>
    <source>
        <strain evidence="3">MNPRO001-30</strain>
        <tissue evidence="3">Meninges</tissue>
    </source>
</reference>
<dbReference type="InterPro" id="IPR000164">
    <property type="entry name" value="Histone_H3/CENP-A"/>
</dbReference>
<evidence type="ECO:0000259" key="2">
    <source>
        <dbReference type="Pfam" id="PF00125"/>
    </source>
</evidence>
<accession>A0AAD5QVB3</accession>
<keyword evidence="4" id="KW-1185">Reference proteome</keyword>
<dbReference type="SUPFAM" id="SSF47113">
    <property type="entry name" value="Histone-fold"/>
    <property type="match status" value="1"/>
</dbReference>
<dbReference type="SMART" id="SM00428">
    <property type="entry name" value="H3"/>
    <property type="match status" value="1"/>
</dbReference>
<dbReference type="EMBL" id="JAHQIW010003980">
    <property type="protein sequence ID" value="KAJ1360851.1"/>
    <property type="molecule type" value="Genomic_DNA"/>
</dbReference>
<evidence type="ECO:0000313" key="4">
    <source>
        <dbReference type="Proteomes" id="UP001196413"/>
    </source>
</evidence>
<organism evidence="3 4">
    <name type="scientific">Parelaphostrongylus tenuis</name>
    <name type="common">Meningeal worm</name>
    <dbReference type="NCBI Taxonomy" id="148309"/>
    <lineage>
        <taxon>Eukaryota</taxon>
        <taxon>Metazoa</taxon>
        <taxon>Ecdysozoa</taxon>
        <taxon>Nematoda</taxon>
        <taxon>Chromadorea</taxon>
        <taxon>Rhabditida</taxon>
        <taxon>Rhabditina</taxon>
        <taxon>Rhabditomorpha</taxon>
        <taxon>Strongyloidea</taxon>
        <taxon>Metastrongylidae</taxon>
        <taxon>Parelaphostrongylus</taxon>
    </lineage>
</organism>
<evidence type="ECO:0000256" key="1">
    <source>
        <dbReference type="ARBA" id="ARBA00010343"/>
    </source>
</evidence>
<proteinExistence type="inferred from homology"/>
<feature type="domain" description="Core Histone H2A/H2B/H3" evidence="2">
    <location>
        <begin position="82"/>
        <end position="180"/>
    </location>
</feature>
<dbReference type="Gene3D" id="1.10.20.10">
    <property type="entry name" value="Histone, subunit A"/>
    <property type="match status" value="1"/>
</dbReference>
<dbReference type="PANTHER" id="PTHR11426">
    <property type="entry name" value="HISTONE H3"/>
    <property type="match status" value="1"/>
</dbReference>
<dbReference type="AlphaFoldDB" id="A0AAD5QVB3"/>
<gene>
    <name evidence="3" type="primary">HHT1_2</name>
    <name evidence="3" type="ORF">KIN20_019940</name>
</gene>
<dbReference type="Proteomes" id="UP001196413">
    <property type="component" value="Unassembled WGS sequence"/>
</dbReference>
<dbReference type="GO" id="GO:0000786">
    <property type="term" value="C:nucleosome"/>
    <property type="evidence" value="ECO:0007669"/>
    <property type="project" value="InterPro"/>
</dbReference>
<dbReference type="InterPro" id="IPR007125">
    <property type="entry name" value="H2A/H2B/H3"/>
</dbReference>
<dbReference type="GO" id="GO:0046982">
    <property type="term" value="F:protein heterodimerization activity"/>
    <property type="evidence" value="ECO:0007669"/>
    <property type="project" value="InterPro"/>
</dbReference>